<evidence type="ECO:0000313" key="2">
    <source>
        <dbReference type="EMBL" id="GJS75654.1"/>
    </source>
</evidence>
<reference evidence="2" key="2">
    <citation type="submission" date="2022-01" db="EMBL/GenBank/DDBJ databases">
        <authorList>
            <person name="Yamashiro T."/>
            <person name="Shiraishi A."/>
            <person name="Satake H."/>
            <person name="Nakayama K."/>
        </authorList>
    </citation>
    <scope>NUCLEOTIDE SEQUENCE</scope>
</reference>
<organism evidence="2 3">
    <name type="scientific">Tanacetum coccineum</name>
    <dbReference type="NCBI Taxonomy" id="301880"/>
    <lineage>
        <taxon>Eukaryota</taxon>
        <taxon>Viridiplantae</taxon>
        <taxon>Streptophyta</taxon>
        <taxon>Embryophyta</taxon>
        <taxon>Tracheophyta</taxon>
        <taxon>Spermatophyta</taxon>
        <taxon>Magnoliopsida</taxon>
        <taxon>eudicotyledons</taxon>
        <taxon>Gunneridae</taxon>
        <taxon>Pentapetalae</taxon>
        <taxon>asterids</taxon>
        <taxon>campanulids</taxon>
        <taxon>Asterales</taxon>
        <taxon>Asteraceae</taxon>
        <taxon>Asteroideae</taxon>
        <taxon>Anthemideae</taxon>
        <taxon>Anthemidinae</taxon>
        <taxon>Tanacetum</taxon>
    </lineage>
</organism>
<accession>A0ABQ4YD62</accession>
<gene>
    <name evidence="2" type="ORF">Tco_0725535</name>
</gene>
<proteinExistence type="predicted"/>
<dbReference type="Proteomes" id="UP001151760">
    <property type="component" value="Unassembled WGS sequence"/>
</dbReference>
<evidence type="ECO:0000313" key="3">
    <source>
        <dbReference type="Proteomes" id="UP001151760"/>
    </source>
</evidence>
<name>A0ABQ4YD62_9ASTR</name>
<dbReference type="EMBL" id="BQNB010010319">
    <property type="protein sequence ID" value="GJS75654.1"/>
    <property type="molecule type" value="Genomic_DNA"/>
</dbReference>
<reference evidence="2" key="1">
    <citation type="journal article" date="2022" name="Int. J. Mol. Sci.">
        <title>Draft Genome of Tanacetum Coccineum: Genomic Comparison of Closely Related Tanacetum-Family Plants.</title>
        <authorList>
            <person name="Yamashiro T."/>
            <person name="Shiraishi A."/>
            <person name="Nakayama K."/>
            <person name="Satake H."/>
        </authorList>
    </citation>
    <scope>NUCLEOTIDE SEQUENCE</scope>
</reference>
<sequence>MPSTPGGIESSCSRNSSISSIRKSLPPKGVKDGERESIIRSEVEVGLPFLEISSTLNYLHMQCQYIGSVNRFNDIVGESLSITNFESELVIMSKGHLFTRPLGDACSEIRQANVFIQLRNIKRDVRQNLSSKWEIPKNISINLKLRDCLLHGSFSLLALMDKAGAWFAPRKTGRSNLVCNHLRSWLDNFGKNDHPLRLHNLLDLLFQEREMGVWFFLSRINALTISFSSATSDETAGVEELVLTLETMALLRD</sequence>
<feature type="compositionally biased region" description="Low complexity" evidence="1">
    <location>
        <begin position="10"/>
        <end position="24"/>
    </location>
</feature>
<protein>
    <submittedName>
        <fullName evidence="2">Uncharacterized protein</fullName>
    </submittedName>
</protein>
<comment type="caution">
    <text evidence="2">The sequence shown here is derived from an EMBL/GenBank/DDBJ whole genome shotgun (WGS) entry which is preliminary data.</text>
</comment>
<evidence type="ECO:0000256" key="1">
    <source>
        <dbReference type="SAM" id="MobiDB-lite"/>
    </source>
</evidence>
<feature type="region of interest" description="Disordered" evidence="1">
    <location>
        <begin position="1"/>
        <end position="33"/>
    </location>
</feature>
<keyword evidence="3" id="KW-1185">Reference proteome</keyword>